<feature type="signal peptide" evidence="1">
    <location>
        <begin position="1"/>
        <end position="18"/>
    </location>
</feature>
<gene>
    <name evidence="2" type="primary">Necator_chrX.g24728</name>
    <name evidence="2" type="ORF">RB195_024563</name>
</gene>
<evidence type="ECO:0000313" key="2">
    <source>
        <dbReference type="EMBL" id="KAK6764289.1"/>
    </source>
</evidence>
<feature type="chain" id="PRO_5045399666" evidence="1">
    <location>
        <begin position="19"/>
        <end position="103"/>
    </location>
</feature>
<organism evidence="2 3">
    <name type="scientific">Necator americanus</name>
    <name type="common">Human hookworm</name>
    <dbReference type="NCBI Taxonomy" id="51031"/>
    <lineage>
        <taxon>Eukaryota</taxon>
        <taxon>Metazoa</taxon>
        <taxon>Ecdysozoa</taxon>
        <taxon>Nematoda</taxon>
        <taxon>Chromadorea</taxon>
        <taxon>Rhabditida</taxon>
        <taxon>Rhabditina</taxon>
        <taxon>Rhabditomorpha</taxon>
        <taxon>Strongyloidea</taxon>
        <taxon>Ancylostomatidae</taxon>
        <taxon>Bunostominae</taxon>
        <taxon>Necator</taxon>
    </lineage>
</organism>
<proteinExistence type="predicted"/>
<evidence type="ECO:0000313" key="3">
    <source>
        <dbReference type="Proteomes" id="UP001303046"/>
    </source>
</evidence>
<protein>
    <submittedName>
        <fullName evidence="2">Uncharacterized protein</fullName>
    </submittedName>
</protein>
<keyword evidence="1" id="KW-0732">Signal</keyword>
<evidence type="ECO:0000256" key="1">
    <source>
        <dbReference type="SAM" id="SignalP"/>
    </source>
</evidence>
<dbReference type="EMBL" id="JAVFWL010000006">
    <property type="protein sequence ID" value="KAK6764289.1"/>
    <property type="molecule type" value="Genomic_DNA"/>
</dbReference>
<name>A0ABR1ENU5_NECAM</name>
<accession>A0ABR1ENU5</accession>
<comment type="caution">
    <text evidence="2">The sequence shown here is derived from an EMBL/GenBank/DDBJ whole genome shotgun (WGS) entry which is preliminary data.</text>
</comment>
<dbReference type="Proteomes" id="UP001303046">
    <property type="component" value="Unassembled WGS sequence"/>
</dbReference>
<reference evidence="2 3" key="1">
    <citation type="submission" date="2023-08" db="EMBL/GenBank/DDBJ databases">
        <title>A Necator americanus chromosomal reference genome.</title>
        <authorList>
            <person name="Ilik V."/>
            <person name="Petrzelkova K.J."/>
            <person name="Pardy F."/>
            <person name="Fuh T."/>
            <person name="Niatou-Singa F.S."/>
            <person name="Gouil Q."/>
            <person name="Baker L."/>
            <person name="Ritchie M.E."/>
            <person name="Jex A.R."/>
            <person name="Gazzola D."/>
            <person name="Li H."/>
            <person name="Toshio Fujiwara R."/>
            <person name="Zhan B."/>
            <person name="Aroian R.V."/>
            <person name="Pafco B."/>
            <person name="Schwarz E.M."/>
        </authorList>
    </citation>
    <scope>NUCLEOTIDE SEQUENCE [LARGE SCALE GENOMIC DNA]</scope>
    <source>
        <strain evidence="2 3">Aroian</strain>
        <tissue evidence="2">Whole animal</tissue>
    </source>
</reference>
<sequence>MAGLLSLVESLFASSVYSLPRYPAHWALPSQTSDGMATGDRQSNLRLPRTALVLEPGDTPRRLQGARFIMETVSDCVLTTREQSPQTLTCMPFSELQSVSNFT</sequence>
<keyword evidence="3" id="KW-1185">Reference proteome</keyword>